<reference evidence="1" key="1">
    <citation type="submission" date="2022-12" db="EMBL/GenBank/DDBJ databases">
        <authorList>
            <person name="Alioto T."/>
            <person name="Alioto T."/>
            <person name="Gomez Garrido J."/>
        </authorList>
    </citation>
    <scope>NUCLEOTIDE SEQUENCE</scope>
</reference>
<evidence type="ECO:0000313" key="2">
    <source>
        <dbReference type="Proteomes" id="UP001178461"/>
    </source>
</evidence>
<dbReference type="Proteomes" id="UP001178461">
    <property type="component" value="Chromosome 2"/>
</dbReference>
<sequence length="135" mass="15433">MALEHFILGLKLALKTRERERDKCINRCVIFNSANLSFQAGMAETECMYSMKLNPSYQLCLNLGFQHANTRFICRTRCLWSTDPARISLRWDVNRGPGMESIVVQSLKFCCLCLSNHHTNTTFLAIMEHKEGGGK</sequence>
<name>A0AA35JWA9_9SAUR</name>
<gene>
    <name evidence="1" type="ORF">PODLI_1B042353</name>
</gene>
<proteinExistence type="predicted"/>
<evidence type="ECO:0000313" key="1">
    <source>
        <dbReference type="EMBL" id="CAI5765943.1"/>
    </source>
</evidence>
<keyword evidence="2" id="KW-1185">Reference proteome</keyword>
<dbReference type="AlphaFoldDB" id="A0AA35JWA9"/>
<dbReference type="EMBL" id="OX395127">
    <property type="protein sequence ID" value="CAI5765943.1"/>
    <property type="molecule type" value="Genomic_DNA"/>
</dbReference>
<organism evidence="1 2">
    <name type="scientific">Podarcis lilfordi</name>
    <name type="common">Lilford's wall lizard</name>
    <dbReference type="NCBI Taxonomy" id="74358"/>
    <lineage>
        <taxon>Eukaryota</taxon>
        <taxon>Metazoa</taxon>
        <taxon>Chordata</taxon>
        <taxon>Craniata</taxon>
        <taxon>Vertebrata</taxon>
        <taxon>Euteleostomi</taxon>
        <taxon>Lepidosauria</taxon>
        <taxon>Squamata</taxon>
        <taxon>Bifurcata</taxon>
        <taxon>Unidentata</taxon>
        <taxon>Episquamata</taxon>
        <taxon>Laterata</taxon>
        <taxon>Lacertibaenia</taxon>
        <taxon>Lacertidae</taxon>
        <taxon>Podarcis</taxon>
    </lineage>
</organism>
<accession>A0AA35JWA9</accession>
<protein>
    <submittedName>
        <fullName evidence="1">Uncharacterized protein</fullName>
    </submittedName>
</protein>